<protein>
    <recommendedName>
        <fullName evidence="2">dTDP-4-dehydrorhamnose reductase</fullName>
        <ecNumber evidence="2">1.1.1.133</ecNumber>
    </recommendedName>
</protein>
<evidence type="ECO:0000256" key="1">
    <source>
        <dbReference type="ARBA" id="ARBA00010944"/>
    </source>
</evidence>
<keyword evidence="5" id="KW-1185">Reference proteome</keyword>
<comment type="similarity">
    <text evidence="1 2">Belongs to the dTDP-4-dehydrorhamnose reductase family.</text>
</comment>
<dbReference type="Gene3D" id="3.90.25.10">
    <property type="entry name" value="UDP-galactose 4-epimerase, domain 1"/>
    <property type="match status" value="1"/>
</dbReference>
<dbReference type="CDD" id="cd05254">
    <property type="entry name" value="dTDP_HR_like_SDR_e"/>
    <property type="match status" value="1"/>
</dbReference>
<dbReference type="Pfam" id="PF04321">
    <property type="entry name" value="RmlD_sub_bind"/>
    <property type="match status" value="1"/>
</dbReference>
<organism evidence="4 5">
    <name type="scientific">Cohnella hashimotonis</name>
    <dbReference type="NCBI Taxonomy" id="2826895"/>
    <lineage>
        <taxon>Bacteria</taxon>
        <taxon>Bacillati</taxon>
        <taxon>Bacillota</taxon>
        <taxon>Bacilli</taxon>
        <taxon>Bacillales</taxon>
        <taxon>Paenibacillaceae</taxon>
        <taxon>Cohnella</taxon>
    </lineage>
</organism>
<dbReference type="NCBIfam" id="TIGR01214">
    <property type="entry name" value="rmlD"/>
    <property type="match status" value="1"/>
</dbReference>
<dbReference type="GO" id="GO:0008831">
    <property type="term" value="F:dTDP-4-dehydrorhamnose reductase activity"/>
    <property type="evidence" value="ECO:0007669"/>
    <property type="project" value="UniProtKB-EC"/>
</dbReference>
<dbReference type="Gene3D" id="3.40.50.720">
    <property type="entry name" value="NAD(P)-binding Rossmann-like Domain"/>
    <property type="match status" value="1"/>
</dbReference>
<comment type="caution">
    <text evidence="4">The sequence shown here is derived from an EMBL/GenBank/DDBJ whole genome shotgun (WGS) entry which is preliminary data.</text>
</comment>
<dbReference type="PANTHER" id="PTHR10491">
    <property type="entry name" value="DTDP-4-DEHYDRORHAMNOSE REDUCTASE"/>
    <property type="match status" value="1"/>
</dbReference>
<evidence type="ECO:0000259" key="3">
    <source>
        <dbReference type="Pfam" id="PF04321"/>
    </source>
</evidence>
<dbReference type="InterPro" id="IPR005913">
    <property type="entry name" value="dTDP_dehydrorham_reduct"/>
</dbReference>
<sequence>MLQVKPIVLVTGASGQLGQELLRYREDQVAVVGKSRTELDVTDLKRCREVLADLKPSTVIHAGAYTAVDKAESESDLAYQVNAVGTRNLALAAREIGAKLCYISTDYVFDGMTDIPYNEYDNTNPQSIYGKSKRAGEILVQSLCSSYFIVRTSWVFGKYGSNFVKTMLKLAQQNDTLKVVHDQIGSPTYTKDLAAFIFQLIRTENYGIYHASNSGQCSWFEFAQAIFEERNIQVHVTPCTTEEFPRQAKRPPFAILDHAAIRQNGFSDLQNWRTALREFLQEIE</sequence>
<feature type="domain" description="RmlD-like substrate binding" evidence="3">
    <location>
        <begin position="8"/>
        <end position="283"/>
    </location>
</feature>
<comment type="function">
    <text evidence="2">Catalyzes the reduction of dTDP-6-deoxy-L-lyxo-4-hexulose to yield dTDP-L-rhamnose.</text>
</comment>
<reference evidence="4" key="1">
    <citation type="submission" date="2023-04" db="EMBL/GenBank/DDBJ databases">
        <title>Comparative genomic analysis of Cohnella hashimotonis sp. nov., isolated from the International Space Station.</title>
        <authorList>
            <person name="Venkateswaran K."/>
            <person name="Simpson A."/>
        </authorList>
    </citation>
    <scope>NUCLEOTIDE SEQUENCE</scope>
    <source>
        <strain evidence="4">F6_2S_P_1</strain>
    </source>
</reference>
<keyword evidence="2 4" id="KW-0560">Oxidoreductase</keyword>
<dbReference type="RefSeq" id="WP_282913154.1">
    <property type="nucleotide sequence ID" value="NZ_JAGRPV010000002.1"/>
</dbReference>
<dbReference type="EMBL" id="JAGRPV010000002">
    <property type="protein sequence ID" value="MDI4650302.1"/>
    <property type="molecule type" value="Genomic_DNA"/>
</dbReference>
<name>A0ABT6TTW8_9BACL</name>
<gene>
    <name evidence="4" type="primary">rfbD</name>
    <name evidence="4" type="ORF">KB449_35560</name>
</gene>
<comment type="pathway">
    <text evidence="2">Carbohydrate biosynthesis; dTDP-L-rhamnose biosynthesis.</text>
</comment>
<dbReference type="EC" id="1.1.1.133" evidence="2"/>
<dbReference type="InterPro" id="IPR036291">
    <property type="entry name" value="NAD(P)-bd_dom_sf"/>
</dbReference>
<evidence type="ECO:0000313" key="4">
    <source>
        <dbReference type="EMBL" id="MDI4650302.1"/>
    </source>
</evidence>
<dbReference type="Proteomes" id="UP001161691">
    <property type="component" value="Unassembled WGS sequence"/>
</dbReference>
<dbReference type="PANTHER" id="PTHR10491:SF4">
    <property type="entry name" value="METHIONINE ADENOSYLTRANSFERASE 2 SUBUNIT BETA"/>
    <property type="match status" value="1"/>
</dbReference>
<dbReference type="InterPro" id="IPR029903">
    <property type="entry name" value="RmlD-like-bd"/>
</dbReference>
<proteinExistence type="inferred from homology"/>
<keyword evidence="2" id="KW-0521">NADP</keyword>
<evidence type="ECO:0000256" key="2">
    <source>
        <dbReference type="RuleBase" id="RU364082"/>
    </source>
</evidence>
<dbReference type="SUPFAM" id="SSF51735">
    <property type="entry name" value="NAD(P)-binding Rossmann-fold domains"/>
    <property type="match status" value="1"/>
</dbReference>
<evidence type="ECO:0000313" key="5">
    <source>
        <dbReference type="Proteomes" id="UP001161691"/>
    </source>
</evidence>
<accession>A0ABT6TTW8</accession>